<comment type="caution">
    <text evidence="1">The sequence shown here is derived from an EMBL/GenBank/DDBJ whole genome shotgun (WGS) entry which is preliminary data.</text>
</comment>
<evidence type="ECO:0000313" key="1">
    <source>
        <dbReference type="EMBL" id="NIZ63137.1"/>
    </source>
</evidence>
<proteinExistence type="predicted"/>
<keyword evidence="2" id="KW-1185">Reference proteome</keyword>
<dbReference type="RefSeq" id="WP_167685741.1">
    <property type="nucleotide sequence ID" value="NZ_QHLQ01000029.1"/>
</dbReference>
<dbReference type="Proteomes" id="UP001429564">
    <property type="component" value="Unassembled WGS sequence"/>
</dbReference>
<dbReference type="PROSITE" id="PS51257">
    <property type="entry name" value="PROKAR_LIPOPROTEIN"/>
    <property type="match status" value="1"/>
</dbReference>
<organism evidence="1 2">
    <name type="scientific">Parasedimentitalea denitrificans</name>
    <dbReference type="NCBI Taxonomy" id="2211118"/>
    <lineage>
        <taxon>Bacteria</taxon>
        <taxon>Pseudomonadati</taxon>
        <taxon>Pseudomonadota</taxon>
        <taxon>Alphaproteobacteria</taxon>
        <taxon>Rhodobacterales</taxon>
        <taxon>Paracoccaceae</taxon>
        <taxon>Parasedimentitalea</taxon>
    </lineage>
</organism>
<evidence type="ECO:0008006" key="3">
    <source>
        <dbReference type="Google" id="ProtNLM"/>
    </source>
</evidence>
<reference evidence="1 2" key="1">
    <citation type="submission" date="2018-05" db="EMBL/GenBank/DDBJ databases">
        <authorList>
            <person name="Zhang Y.-J."/>
        </authorList>
    </citation>
    <scope>NUCLEOTIDE SEQUENCE [LARGE SCALE GENOMIC DNA]</scope>
    <source>
        <strain evidence="1 2">CY04</strain>
    </source>
</reference>
<gene>
    <name evidence="1" type="ORF">DL239_19410</name>
</gene>
<name>A0ABX0WCX2_9RHOB</name>
<dbReference type="EMBL" id="QHLQ01000029">
    <property type="protein sequence ID" value="NIZ63137.1"/>
    <property type="molecule type" value="Genomic_DNA"/>
</dbReference>
<protein>
    <recommendedName>
        <fullName evidence="3">Transposase</fullName>
    </recommendedName>
</protein>
<sequence length="62" mass="7006">MTPETRKLTIQMASVWSACNKAPAGPKKNKALKHYLLAEKAQCEEDDTMIYRELDAARQVLV</sequence>
<evidence type="ECO:0000313" key="2">
    <source>
        <dbReference type="Proteomes" id="UP001429564"/>
    </source>
</evidence>
<accession>A0ABX0WCX2</accession>